<dbReference type="EnsemblMetazoa" id="MDOA008015-RB">
    <property type="protein sequence ID" value="MDOA008015-PB"/>
    <property type="gene ID" value="MDOA008015"/>
</dbReference>
<feature type="chain" id="PRO_5014271587" evidence="2">
    <location>
        <begin position="22"/>
        <end position="234"/>
    </location>
</feature>
<evidence type="ECO:0000256" key="2">
    <source>
        <dbReference type="SAM" id="SignalP"/>
    </source>
</evidence>
<proteinExistence type="predicted"/>
<keyword evidence="2" id="KW-0732">Signal</keyword>
<feature type="region of interest" description="Disordered" evidence="1">
    <location>
        <begin position="60"/>
        <end position="96"/>
    </location>
</feature>
<organism evidence="3">
    <name type="scientific">Musca domestica</name>
    <name type="common">House fly</name>
    <dbReference type="NCBI Taxonomy" id="7370"/>
    <lineage>
        <taxon>Eukaryota</taxon>
        <taxon>Metazoa</taxon>
        <taxon>Ecdysozoa</taxon>
        <taxon>Arthropoda</taxon>
        <taxon>Hexapoda</taxon>
        <taxon>Insecta</taxon>
        <taxon>Pterygota</taxon>
        <taxon>Neoptera</taxon>
        <taxon>Endopterygota</taxon>
        <taxon>Diptera</taxon>
        <taxon>Brachycera</taxon>
        <taxon>Muscomorpha</taxon>
        <taxon>Muscoidea</taxon>
        <taxon>Muscidae</taxon>
        <taxon>Musca</taxon>
    </lineage>
</organism>
<reference evidence="3" key="1">
    <citation type="submission" date="2020-05" db="UniProtKB">
        <authorList>
            <consortium name="EnsemblMetazoa"/>
        </authorList>
    </citation>
    <scope>IDENTIFICATION</scope>
    <source>
        <strain evidence="3">Aabys</strain>
    </source>
</reference>
<evidence type="ECO:0000313" key="3">
    <source>
        <dbReference type="EnsemblMetazoa" id="MDOA008015-PB"/>
    </source>
</evidence>
<protein>
    <submittedName>
        <fullName evidence="3">Uncharacterized protein</fullName>
    </submittedName>
</protein>
<feature type="signal peptide" evidence="2">
    <location>
        <begin position="1"/>
        <end position="21"/>
    </location>
</feature>
<dbReference type="AlphaFoldDB" id="A0A1I8MSH3"/>
<dbReference type="EnsemblMetazoa" id="MDOA008015-RA">
    <property type="protein sequence ID" value="MDOA008015-PA"/>
    <property type="gene ID" value="MDOA008015"/>
</dbReference>
<dbReference type="eggNOG" id="ENOG502THN5">
    <property type="taxonomic scope" value="Eukaryota"/>
</dbReference>
<sequence length="234" mass="26770">MSQLIVIALAIVSIAVTTCRALPDIHKQMSPQQLQSIFHVDSHDAVPQYEIVQLLHEHSADASSSAQPQYSNYRRRKRSLDELSPNDTSDVHHVKKDLSKTPYFSEVKMSSKKANSLHDGSKRKHVKDIHEHKVQLAAFGEKLNLTLKKTQGLYKKGELHKLPMWYMNEDANATHGVNLEKIEDEHSHSSDDIGEVYQDEENMAAILMRRHEITGDLVMVSTIHKFNQKNWDLM</sequence>
<accession>A0A1I8MSH3</accession>
<dbReference type="VEuPathDB" id="VectorBase:MDOMA2_014129"/>
<feature type="compositionally biased region" description="Polar residues" evidence="1">
    <location>
        <begin position="61"/>
        <end position="72"/>
    </location>
</feature>
<evidence type="ECO:0000256" key="1">
    <source>
        <dbReference type="SAM" id="MobiDB-lite"/>
    </source>
</evidence>
<dbReference type="VEuPathDB" id="VectorBase:MDOA008015"/>
<name>A0A1I8MSH3_MUSDO</name>